<proteinExistence type="predicted"/>
<reference evidence="3" key="1">
    <citation type="journal article" date="2019" name="Int. J. Syst. Evol. Microbiol.">
        <title>The Global Catalogue of Microorganisms (GCM) 10K type strain sequencing project: providing services to taxonomists for standard genome sequencing and annotation.</title>
        <authorList>
            <consortium name="The Broad Institute Genomics Platform"/>
            <consortium name="The Broad Institute Genome Sequencing Center for Infectious Disease"/>
            <person name="Wu L."/>
            <person name="Ma J."/>
        </authorList>
    </citation>
    <scope>NUCLEOTIDE SEQUENCE [LARGE SCALE GENOMIC DNA]</scope>
    <source>
        <strain evidence="3">JCM 4594</strain>
    </source>
</reference>
<sequence length="60" mass="6318">MEEQGLERGMPAGWGTAAVGYAVAGMAMAVVRERFGCAEPVGGRLPFRVNGQRAHARSTV</sequence>
<feature type="transmembrane region" description="Helical" evidence="1">
    <location>
        <begin position="12"/>
        <end position="31"/>
    </location>
</feature>
<keyword evidence="1" id="KW-0812">Transmembrane</keyword>
<name>A0ABQ2ZJS0_9ACTN</name>
<keyword evidence="1" id="KW-0472">Membrane</keyword>
<evidence type="ECO:0000313" key="2">
    <source>
        <dbReference type="EMBL" id="GGY15295.1"/>
    </source>
</evidence>
<gene>
    <name evidence="2" type="ORF">GCM10010326_03660</name>
</gene>
<keyword evidence="1" id="KW-1133">Transmembrane helix</keyword>
<dbReference type="EMBL" id="BMUU01000001">
    <property type="protein sequence ID" value="GGY15295.1"/>
    <property type="molecule type" value="Genomic_DNA"/>
</dbReference>
<organism evidence="2 3">
    <name type="scientific">Streptomyces xanthochromogenes</name>
    <dbReference type="NCBI Taxonomy" id="67384"/>
    <lineage>
        <taxon>Bacteria</taxon>
        <taxon>Bacillati</taxon>
        <taxon>Actinomycetota</taxon>
        <taxon>Actinomycetes</taxon>
        <taxon>Kitasatosporales</taxon>
        <taxon>Streptomycetaceae</taxon>
        <taxon>Streptomyces</taxon>
    </lineage>
</organism>
<accession>A0ABQ2ZJS0</accession>
<evidence type="ECO:0000256" key="1">
    <source>
        <dbReference type="SAM" id="Phobius"/>
    </source>
</evidence>
<dbReference type="Proteomes" id="UP000600946">
    <property type="component" value="Unassembled WGS sequence"/>
</dbReference>
<keyword evidence="3" id="KW-1185">Reference proteome</keyword>
<protein>
    <submittedName>
        <fullName evidence="2">Uncharacterized protein</fullName>
    </submittedName>
</protein>
<evidence type="ECO:0000313" key="3">
    <source>
        <dbReference type="Proteomes" id="UP000600946"/>
    </source>
</evidence>
<comment type="caution">
    <text evidence="2">The sequence shown here is derived from an EMBL/GenBank/DDBJ whole genome shotgun (WGS) entry which is preliminary data.</text>
</comment>